<evidence type="ECO:0000313" key="15">
    <source>
        <dbReference type="Proteomes" id="UP000562124"/>
    </source>
</evidence>
<dbReference type="GO" id="GO:0044716">
    <property type="term" value="F:8-oxo-GDP phosphatase activity"/>
    <property type="evidence" value="ECO:0007669"/>
    <property type="project" value="TreeGrafter"/>
</dbReference>
<keyword evidence="8" id="KW-0460">Magnesium</keyword>
<dbReference type="RefSeq" id="WP_169325627.1">
    <property type="nucleotide sequence ID" value="NZ_JABCJJ010000028.1"/>
</dbReference>
<evidence type="ECO:0000256" key="2">
    <source>
        <dbReference type="ARBA" id="ARBA00005582"/>
    </source>
</evidence>
<dbReference type="InterPro" id="IPR000086">
    <property type="entry name" value="NUDIX_hydrolase_dom"/>
</dbReference>
<dbReference type="EC" id="3.6.1.55" evidence="11"/>
<evidence type="ECO:0000256" key="8">
    <source>
        <dbReference type="ARBA" id="ARBA00022842"/>
    </source>
</evidence>
<evidence type="ECO:0000256" key="4">
    <source>
        <dbReference type="ARBA" id="ARBA00022705"/>
    </source>
</evidence>
<dbReference type="GO" id="GO:0006281">
    <property type="term" value="P:DNA repair"/>
    <property type="evidence" value="ECO:0007669"/>
    <property type="project" value="UniProtKB-KW"/>
</dbReference>
<dbReference type="GO" id="GO:0044715">
    <property type="term" value="F:8-oxo-dGDP phosphatase activity"/>
    <property type="evidence" value="ECO:0007669"/>
    <property type="project" value="TreeGrafter"/>
</dbReference>
<keyword evidence="5" id="KW-0479">Metal-binding</keyword>
<accession>A0A7Y0QIU5</accession>
<evidence type="ECO:0000256" key="7">
    <source>
        <dbReference type="ARBA" id="ARBA00022801"/>
    </source>
</evidence>
<dbReference type="EMBL" id="JABCJJ010000028">
    <property type="protein sequence ID" value="NMR21254.1"/>
    <property type="molecule type" value="Genomic_DNA"/>
</dbReference>
<dbReference type="PROSITE" id="PS00893">
    <property type="entry name" value="NUDIX_BOX"/>
    <property type="match status" value="1"/>
</dbReference>
<sequence>MESRAQPVLVVAAAIVDDLDAPRELLAARRRTPARLAGRWEFPGGKVEDGESAREALHRELDEELGVRVRLGAELPGPDDGVWVLSERHVMRLWLAVVVDGTPTPLIEHDELRWLSADEWPGVPWLDGDLQILDALGDVVGLPVTSRAATVRKGPGGV</sequence>
<keyword evidence="15" id="KW-1185">Reference proteome</keyword>
<organism evidence="14 15">
    <name type="scientific">Cellulomonas fimi</name>
    <dbReference type="NCBI Taxonomy" id="1708"/>
    <lineage>
        <taxon>Bacteria</taxon>
        <taxon>Bacillati</taxon>
        <taxon>Actinomycetota</taxon>
        <taxon>Actinomycetes</taxon>
        <taxon>Micrococcales</taxon>
        <taxon>Cellulomonadaceae</taxon>
        <taxon>Cellulomonas</taxon>
    </lineage>
</organism>
<dbReference type="InterPro" id="IPR015797">
    <property type="entry name" value="NUDIX_hydrolase-like_dom_sf"/>
</dbReference>
<dbReference type="PRINTS" id="PR00502">
    <property type="entry name" value="NUDIXFAMILY"/>
</dbReference>
<dbReference type="SUPFAM" id="SSF55811">
    <property type="entry name" value="Nudix"/>
    <property type="match status" value="1"/>
</dbReference>
<evidence type="ECO:0000256" key="12">
    <source>
        <dbReference type="RuleBase" id="RU003476"/>
    </source>
</evidence>
<reference evidence="14 15" key="1">
    <citation type="submission" date="2020-04" db="EMBL/GenBank/DDBJ databases">
        <title>Sequencing and Assembly of C. fimi.</title>
        <authorList>
            <person name="Ramsey A.R."/>
        </authorList>
    </citation>
    <scope>NUCLEOTIDE SEQUENCE [LARGE SCALE GENOMIC DNA]</scope>
    <source>
        <strain evidence="14 15">SB</strain>
    </source>
</reference>
<dbReference type="CDD" id="cd03425">
    <property type="entry name" value="NUDIX_MutT_NudA_like"/>
    <property type="match status" value="1"/>
</dbReference>
<evidence type="ECO:0000256" key="11">
    <source>
        <dbReference type="ARBA" id="ARBA00038905"/>
    </source>
</evidence>
<dbReference type="AlphaFoldDB" id="A0A7Y0QIU5"/>
<name>A0A7Y0QIU5_CELFI</name>
<evidence type="ECO:0000259" key="13">
    <source>
        <dbReference type="PROSITE" id="PS51462"/>
    </source>
</evidence>
<keyword evidence="6" id="KW-0227">DNA damage</keyword>
<comment type="catalytic activity">
    <reaction evidence="10">
        <text>8-oxo-dGTP + H2O = 8-oxo-dGMP + diphosphate + H(+)</text>
        <dbReference type="Rhea" id="RHEA:31575"/>
        <dbReference type="ChEBI" id="CHEBI:15377"/>
        <dbReference type="ChEBI" id="CHEBI:15378"/>
        <dbReference type="ChEBI" id="CHEBI:33019"/>
        <dbReference type="ChEBI" id="CHEBI:63224"/>
        <dbReference type="ChEBI" id="CHEBI:77896"/>
        <dbReference type="EC" id="3.6.1.55"/>
    </reaction>
</comment>
<dbReference type="GO" id="GO:0046872">
    <property type="term" value="F:metal ion binding"/>
    <property type="evidence" value="ECO:0007669"/>
    <property type="project" value="UniProtKB-KW"/>
</dbReference>
<dbReference type="GO" id="GO:0008413">
    <property type="term" value="F:8-oxo-7,8-dihydroguanosine triphosphate pyrophosphatase activity"/>
    <property type="evidence" value="ECO:0007669"/>
    <property type="project" value="TreeGrafter"/>
</dbReference>
<evidence type="ECO:0000256" key="1">
    <source>
        <dbReference type="ARBA" id="ARBA00001946"/>
    </source>
</evidence>
<dbReference type="InterPro" id="IPR020476">
    <property type="entry name" value="Nudix_hydrolase"/>
</dbReference>
<dbReference type="PROSITE" id="PS51462">
    <property type="entry name" value="NUDIX"/>
    <property type="match status" value="1"/>
</dbReference>
<keyword evidence="7 12" id="KW-0378">Hydrolase</keyword>
<dbReference type="InterPro" id="IPR020084">
    <property type="entry name" value="NUDIX_hydrolase_CS"/>
</dbReference>
<dbReference type="InterPro" id="IPR047127">
    <property type="entry name" value="MutT-like"/>
</dbReference>
<feature type="domain" description="Nudix hydrolase" evidence="13">
    <location>
        <begin position="6"/>
        <end position="138"/>
    </location>
</feature>
<evidence type="ECO:0000256" key="9">
    <source>
        <dbReference type="ARBA" id="ARBA00023204"/>
    </source>
</evidence>
<keyword evidence="9" id="KW-0234">DNA repair</keyword>
<evidence type="ECO:0000256" key="10">
    <source>
        <dbReference type="ARBA" id="ARBA00035861"/>
    </source>
</evidence>
<comment type="caution">
    <text evidence="14">The sequence shown here is derived from an EMBL/GenBank/DDBJ whole genome shotgun (WGS) entry which is preliminary data.</text>
</comment>
<protein>
    <recommendedName>
        <fullName evidence="11">8-oxo-dGTP diphosphatase</fullName>
        <ecNumber evidence="11">3.6.1.55</ecNumber>
    </recommendedName>
</protein>
<evidence type="ECO:0000256" key="6">
    <source>
        <dbReference type="ARBA" id="ARBA00022763"/>
    </source>
</evidence>
<evidence type="ECO:0000256" key="5">
    <source>
        <dbReference type="ARBA" id="ARBA00022723"/>
    </source>
</evidence>
<dbReference type="PANTHER" id="PTHR47707">
    <property type="entry name" value="8-OXO-DGTP DIPHOSPHATASE"/>
    <property type="match status" value="1"/>
</dbReference>
<dbReference type="PANTHER" id="PTHR47707:SF1">
    <property type="entry name" value="NUDIX HYDROLASE FAMILY PROTEIN"/>
    <property type="match status" value="1"/>
</dbReference>
<dbReference type="GO" id="GO:0006260">
    <property type="term" value="P:DNA replication"/>
    <property type="evidence" value="ECO:0007669"/>
    <property type="project" value="UniProtKB-KW"/>
</dbReference>
<dbReference type="Gene3D" id="3.90.79.10">
    <property type="entry name" value="Nucleoside Triphosphate Pyrophosphohydrolase"/>
    <property type="match status" value="1"/>
</dbReference>
<dbReference type="Proteomes" id="UP000562124">
    <property type="component" value="Unassembled WGS sequence"/>
</dbReference>
<comment type="similarity">
    <text evidence="2 12">Belongs to the Nudix hydrolase family.</text>
</comment>
<dbReference type="Pfam" id="PF00293">
    <property type="entry name" value="NUDIX"/>
    <property type="match status" value="1"/>
</dbReference>
<dbReference type="GO" id="GO:0035539">
    <property type="term" value="F:8-oxo-7,8-dihydrodeoxyguanosine triphosphate pyrophosphatase activity"/>
    <property type="evidence" value="ECO:0007669"/>
    <property type="project" value="UniProtKB-EC"/>
</dbReference>
<keyword evidence="4" id="KW-0235">DNA replication</keyword>
<proteinExistence type="inferred from homology"/>
<comment type="cofactor">
    <cofactor evidence="1">
        <name>Mg(2+)</name>
        <dbReference type="ChEBI" id="CHEBI:18420"/>
    </cofactor>
</comment>
<keyword evidence="3" id="KW-0515">Mutator protein</keyword>
<evidence type="ECO:0000256" key="3">
    <source>
        <dbReference type="ARBA" id="ARBA00022457"/>
    </source>
</evidence>
<gene>
    <name evidence="14" type="ORF">HIR71_13695</name>
</gene>
<evidence type="ECO:0000313" key="14">
    <source>
        <dbReference type="EMBL" id="NMR21254.1"/>
    </source>
</evidence>